<evidence type="ECO:0000313" key="4">
    <source>
        <dbReference type="EMBL" id="ASC71803.1"/>
    </source>
</evidence>
<dbReference type="InterPro" id="IPR029016">
    <property type="entry name" value="GAF-like_dom_sf"/>
</dbReference>
<protein>
    <submittedName>
        <fullName evidence="4">Sensor histidine kinase</fullName>
    </submittedName>
</protein>
<organism evidence="4 5">
    <name type="scientific">Halomicronema hongdechloris C2206</name>
    <dbReference type="NCBI Taxonomy" id="1641165"/>
    <lineage>
        <taxon>Bacteria</taxon>
        <taxon>Bacillati</taxon>
        <taxon>Cyanobacteriota</taxon>
        <taxon>Cyanophyceae</taxon>
        <taxon>Nodosilineales</taxon>
        <taxon>Nodosilineaceae</taxon>
        <taxon>Halomicronema</taxon>
    </lineage>
</organism>
<dbReference type="Pfam" id="PF13185">
    <property type="entry name" value="GAF_2"/>
    <property type="match status" value="1"/>
</dbReference>
<dbReference type="RefSeq" id="WP_088430092.1">
    <property type="nucleotide sequence ID" value="NZ_CP021983.2"/>
</dbReference>
<dbReference type="OrthoDB" id="567987at2"/>
<dbReference type="STRING" id="1641165.XM38_20135"/>
<keyword evidence="1 4" id="KW-0808">Transferase</keyword>
<accession>A0A1Z3HNB5</accession>
<dbReference type="InterPro" id="IPR003018">
    <property type="entry name" value="GAF"/>
</dbReference>
<name>A0A1Z3HNB5_9CYAN</name>
<dbReference type="PROSITE" id="PS50109">
    <property type="entry name" value="HIS_KIN"/>
    <property type="match status" value="1"/>
</dbReference>
<dbReference type="InterPro" id="IPR036890">
    <property type="entry name" value="HATPase_C_sf"/>
</dbReference>
<dbReference type="PANTHER" id="PTHR45569">
    <property type="entry name" value="SENSOR PROTEIN KDPD"/>
    <property type="match status" value="1"/>
</dbReference>
<dbReference type="AlphaFoldDB" id="A0A1Z3HNB5"/>
<dbReference type="Gene3D" id="3.30.565.10">
    <property type="entry name" value="Histidine kinase-like ATPase, C-terminal domain"/>
    <property type="match status" value="1"/>
</dbReference>
<feature type="domain" description="Histidine kinase" evidence="3">
    <location>
        <begin position="717"/>
        <end position="924"/>
    </location>
</feature>
<evidence type="ECO:0000313" key="5">
    <source>
        <dbReference type="Proteomes" id="UP000191901"/>
    </source>
</evidence>
<dbReference type="Pfam" id="PF01590">
    <property type="entry name" value="GAF"/>
    <property type="match status" value="2"/>
</dbReference>
<dbReference type="EMBL" id="CP021983">
    <property type="protein sequence ID" value="ASC71803.1"/>
    <property type="molecule type" value="Genomic_DNA"/>
</dbReference>
<dbReference type="GO" id="GO:0005886">
    <property type="term" value="C:plasma membrane"/>
    <property type="evidence" value="ECO:0007669"/>
    <property type="project" value="TreeGrafter"/>
</dbReference>
<dbReference type="GO" id="GO:0000155">
    <property type="term" value="F:phosphorelay sensor kinase activity"/>
    <property type="evidence" value="ECO:0007669"/>
    <property type="project" value="TreeGrafter"/>
</dbReference>
<dbReference type="InterPro" id="IPR052023">
    <property type="entry name" value="Histidine_kinase_KdpD"/>
</dbReference>
<dbReference type="KEGG" id="hhg:XM38_027570"/>
<reference evidence="4 5" key="1">
    <citation type="journal article" date="2016" name="Biochim. Biophys. Acta">
        <title>Characterization of red-shifted phycobilisomes isolated from the chlorophyll f-containing cyanobacterium Halomicronema hongdechloris.</title>
        <authorList>
            <person name="Li Y."/>
            <person name="Lin Y."/>
            <person name="Garvey C.J."/>
            <person name="Birch D."/>
            <person name="Corkery R.W."/>
            <person name="Loughlin P.C."/>
            <person name="Scheer H."/>
            <person name="Willows R.D."/>
            <person name="Chen M."/>
        </authorList>
    </citation>
    <scope>NUCLEOTIDE SEQUENCE [LARGE SCALE GENOMIC DNA]</scope>
    <source>
        <strain evidence="4 5">C2206</strain>
    </source>
</reference>
<evidence type="ECO:0000256" key="2">
    <source>
        <dbReference type="SAM" id="MobiDB-lite"/>
    </source>
</evidence>
<dbReference type="SUPFAM" id="SSF55781">
    <property type="entry name" value="GAF domain-like"/>
    <property type="match status" value="4"/>
</dbReference>
<evidence type="ECO:0000256" key="1">
    <source>
        <dbReference type="ARBA" id="ARBA00022777"/>
    </source>
</evidence>
<dbReference type="PANTHER" id="PTHR45569:SF1">
    <property type="entry name" value="SENSOR PROTEIN KDPD"/>
    <property type="match status" value="1"/>
</dbReference>
<sequence>MGQPHHPPPHERRLVALGRILQALRQGGAPDQLVQLVLDHVRTEFDYPILWVGRYDQSNHQMLLQGSVVPGDSRVFRPKLSLSPGDLMEQALIEQRPLIVVDLRQEPSAGEWTTIAQGLNIQSAILYPIRRKDSCIGLMLLGAERWGITPSAEERAHLSVLLGTLAEAWHQHDIEYQRQQQQHPDRVLETLLQRLVHIEHLDERLTAVVHDTHQLIQPSRSRVYWFEPRTNHFWLRVQYPKPTKQSRSGEPGGQPSATIQVQEARSFYQTLWADQLVVVGEAHSSLKAGLMAPLMAQMQAQSLIAAPIFCRNELVGALSVEGDTPRLWSEAEKRYMQTVSRLLGLAMPVAAADELIAQTQRDQQLVGGIVHSIHSDADWRKTLDLCARQLCDRTDAHYFLLLLHDTEHGGYEICYQSHGPTGRVPPLTWPSLDEVDWQMLERSQGVIRIEDVEHDLKLMAWRGNFQALGVQSLLVCNVSIGHAPEGLIIIGDKTCRHWSTAECTLLETVAQQIGLILHQWQLQRQMDQQGHVYEAIQWGLRMLQRTFQPEQLDAATTQHLANLLQVPAVVLVSWAIGEDMAQLSQLVLQTKAFQIDEDAVIPVASDAIINWALQTDGILPLTMADLPDLSRQWLSGPNDSNLLITALRTAPKHTPTAVLIVLAPPERRWTEYHFNLLTLIANQLAWARRHLSLTAMLVTQREKLEMLNWYKHRRFEEVYHQLEKGIQRLQALGKKPDALASQRFQQILRQLSSLLTSLNPLLQHEHWKLHTDYKTTPLISLLNRLMERVNPLIQAQQLWAKVHNESNLIIGGDLIKIEFILYELLASACQRSPRGGRIDVWCRQVDRQWLELSITDDGKLPPTLIDELNLGRPEDLLAPSALDDPPGLHLAICHGLMKQMGGDLSLSILDDQRILSRVLLPIANNSRSHRSGPLSPPGSASQPFSRHHGR</sequence>
<keyword evidence="1 4" id="KW-0418">Kinase</keyword>
<feature type="region of interest" description="Disordered" evidence="2">
    <location>
        <begin position="926"/>
        <end position="950"/>
    </location>
</feature>
<evidence type="ECO:0000259" key="3">
    <source>
        <dbReference type="PROSITE" id="PS50109"/>
    </source>
</evidence>
<dbReference type="SUPFAM" id="SSF55874">
    <property type="entry name" value="ATPase domain of HSP90 chaperone/DNA topoisomerase II/histidine kinase"/>
    <property type="match status" value="1"/>
</dbReference>
<keyword evidence="5" id="KW-1185">Reference proteome</keyword>
<dbReference type="Gene3D" id="3.30.450.40">
    <property type="match status" value="3"/>
</dbReference>
<dbReference type="InterPro" id="IPR005467">
    <property type="entry name" value="His_kinase_dom"/>
</dbReference>
<dbReference type="SMART" id="SM00065">
    <property type="entry name" value="GAF"/>
    <property type="match status" value="4"/>
</dbReference>
<proteinExistence type="predicted"/>
<gene>
    <name evidence="4" type="ORF">XM38_027570</name>
</gene>
<dbReference type="Proteomes" id="UP000191901">
    <property type="component" value="Chromosome"/>
</dbReference>